<name>A0A388LYZ4_CHABU</name>
<dbReference type="GO" id="GO:0003824">
    <property type="term" value="F:catalytic activity"/>
    <property type="evidence" value="ECO:0007669"/>
    <property type="project" value="UniProtKB-KW"/>
</dbReference>
<proteinExistence type="predicted"/>
<comment type="caution">
    <text evidence="4">The sequence shown here is derived from an EMBL/GenBank/DDBJ whole genome shotgun (WGS) entry which is preliminary data.</text>
</comment>
<dbReference type="SUPFAM" id="SSF56672">
    <property type="entry name" value="DNA/RNA polymerases"/>
    <property type="match status" value="1"/>
</dbReference>
<evidence type="ECO:0000313" key="5">
    <source>
        <dbReference type="Proteomes" id="UP000265515"/>
    </source>
</evidence>
<evidence type="ECO:0000256" key="2">
    <source>
        <dbReference type="SAM" id="MobiDB-lite"/>
    </source>
</evidence>
<dbReference type="FunFam" id="3.30.70.270:FF:000020">
    <property type="entry name" value="Transposon Tf2-6 polyprotein-like Protein"/>
    <property type="match status" value="1"/>
</dbReference>
<dbReference type="Pfam" id="PF17919">
    <property type="entry name" value="RT_RNaseH_2"/>
    <property type="match status" value="1"/>
</dbReference>
<feature type="domain" description="Reverse transcriptase/retrotransposon-derived protein RNase H-like" evidence="3">
    <location>
        <begin position="100"/>
        <end position="198"/>
    </location>
</feature>
<reference evidence="4 5" key="1">
    <citation type="journal article" date="2018" name="Cell">
        <title>The Chara Genome: Secondary Complexity and Implications for Plant Terrestrialization.</title>
        <authorList>
            <person name="Nishiyama T."/>
            <person name="Sakayama H."/>
            <person name="Vries J.D."/>
            <person name="Buschmann H."/>
            <person name="Saint-Marcoux D."/>
            <person name="Ullrich K.K."/>
            <person name="Haas F.B."/>
            <person name="Vanderstraeten L."/>
            <person name="Becker D."/>
            <person name="Lang D."/>
            <person name="Vosolsobe S."/>
            <person name="Rombauts S."/>
            <person name="Wilhelmsson P.K.I."/>
            <person name="Janitza P."/>
            <person name="Kern R."/>
            <person name="Heyl A."/>
            <person name="Rumpler F."/>
            <person name="Villalobos L.I.A.C."/>
            <person name="Clay J.M."/>
            <person name="Skokan R."/>
            <person name="Toyoda A."/>
            <person name="Suzuki Y."/>
            <person name="Kagoshima H."/>
            <person name="Schijlen E."/>
            <person name="Tajeshwar N."/>
            <person name="Catarino B."/>
            <person name="Hetherington A.J."/>
            <person name="Saltykova A."/>
            <person name="Bonnot C."/>
            <person name="Breuninger H."/>
            <person name="Symeonidi A."/>
            <person name="Radhakrishnan G.V."/>
            <person name="Van Nieuwerburgh F."/>
            <person name="Deforce D."/>
            <person name="Chang C."/>
            <person name="Karol K.G."/>
            <person name="Hedrich R."/>
            <person name="Ulvskov P."/>
            <person name="Glockner G."/>
            <person name="Delwiche C.F."/>
            <person name="Petrasek J."/>
            <person name="Van de Peer Y."/>
            <person name="Friml J."/>
            <person name="Beilby M."/>
            <person name="Dolan L."/>
            <person name="Kohara Y."/>
            <person name="Sugano S."/>
            <person name="Fujiyama A."/>
            <person name="Delaux P.-M."/>
            <person name="Quint M."/>
            <person name="TheiBen G."/>
            <person name="Hagemann M."/>
            <person name="Harholt J."/>
            <person name="Dunand C."/>
            <person name="Zachgo S."/>
            <person name="Langdale J."/>
            <person name="Maumus F."/>
            <person name="Straeten D.V.D."/>
            <person name="Gould S.B."/>
            <person name="Rensing S.A."/>
        </authorList>
    </citation>
    <scope>NUCLEOTIDE SEQUENCE [LARGE SCALE GENOMIC DNA]</scope>
    <source>
        <strain evidence="4 5">S276</strain>
    </source>
</reference>
<dbReference type="InterPro" id="IPR050951">
    <property type="entry name" value="Retrovirus_Pol_polyprotein"/>
</dbReference>
<dbReference type="PANTHER" id="PTHR37984:SF5">
    <property type="entry name" value="PROTEIN NYNRIN-LIKE"/>
    <property type="match status" value="1"/>
</dbReference>
<dbReference type="Gene3D" id="3.10.20.370">
    <property type="match status" value="1"/>
</dbReference>
<dbReference type="OrthoDB" id="101614at2759"/>
<dbReference type="InterPro" id="IPR041577">
    <property type="entry name" value="RT_RNaseH_2"/>
</dbReference>
<keyword evidence="1" id="KW-0511">Multifunctional enzyme</keyword>
<protein>
    <recommendedName>
        <fullName evidence="3">Reverse transcriptase/retrotransposon-derived protein RNase H-like domain-containing protein</fullName>
    </recommendedName>
</protein>
<accession>A0A388LYZ4</accession>
<evidence type="ECO:0000259" key="3">
    <source>
        <dbReference type="Pfam" id="PF17919"/>
    </source>
</evidence>
<dbReference type="Gramene" id="GBG87429">
    <property type="protein sequence ID" value="GBG87429"/>
    <property type="gene ID" value="CBR_g45487"/>
</dbReference>
<dbReference type="EMBL" id="BFEA01000612">
    <property type="protein sequence ID" value="GBG87429.1"/>
    <property type="molecule type" value="Genomic_DNA"/>
</dbReference>
<feature type="region of interest" description="Disordered" evidence="2">
    <location>
        <begin position="348"/>
        <end position="386"/>
    </location>
</feature>
<gene>
    <name evidence="4" type="ORF">CBR_g45487</name>
</gene>
<dbReference type="InterPro" id="IPR043128">
    <property type="entry name" value="Rev_trsase/Diguanyl_cyclase"/>
</dbReference>
<evidence type="ECO:0000313" key="4">
    <source>
        <dbReference type="EMBL" id="GBG87429.1"/>
    </source>
</evidence>
<dbReference type="FunFam" id="3.10.20.370:FF:000001">
    <property type="entry name" value="Retrovirus-related Pol polyprotein from transposon 17.6-like protein"/>
    <property type="match status" value="1"/>
</dbReference>
<dbReference type="Gene3D" id="3.30.70.270">
    <property type="match status" value="2"/>
</dbReference>
<feature type="compositionally biased region" description="Basic residues" evidence="2">
    <location>
        <begin position="367"/>
        <end position="379"/>
    </location>
</feature>
<evidence type="ECO:0000256" key="1">
    <source>
        <dbReference type="ARBA" id="ARBA00023268"/>
    </source>
</evidence>
<keyword evidence="5" id="KW-1185">Reference proteome</keyword>
<dbReference type="InterPro" id="IPR043502">
    <property type="entry name" value="DNA/RNA_pol_sf"/>
</dbReference>
<feature type="region of interest" description="Disordered" evidence="2">
    <location>
        <begin position="410"/>
        <end position="440"/>
    </location>
</feature>
<dbReference type="Proteomes" id="UP000265515">
    <property type="component" value="Unassembled WGS sequence"/>
</dbReference>
<dbReference type="PANTHER" id="PTHR37984">
    <property type="entry name" value="PROTEIN CBG26694"/>
    <property type="match status" value="1"/>
</dbReference>
<dbReference type="AlphaFoldDB" id="A0A388LYZ4"/>
<organism evidence="4 5">
    <name type="scientific">Chara braunii</name>
    <name type="common">Braun's stonewort</name>
    <dbReference type="NCBI Taxonomy" id="69332"/>
    <lineage>
        <taxon>Eukaryota</taxon>
        <taxon>Viridiplantae</taxon>
        <taxon>Streptophyta</taxon>
        <taxon>Charophyceae</taxon>
        <taxon>Charales</taxon>
        <taxon>Characeae</taxon>
        <taxon>Chara</taxon>
    </lineage>
</organism>
<sequence length="616" mass="69425">MKHIEWVLHALKDAGFKVALEKSEFFLLEISFLVYIVTVDGLKSDPRKVAAVEDAPAPVTLTQVRVFLGLAYYYRRFIKGFVGIAKPLTNLLKKEEQLIWTPECEAAFQALKWALTCAPVLARPDPTRPFALHTDWHPEAISAVLTQHGADGREHAIEYASKTLSPAQANYEACKGECLAVVWGIQHFGPYLYSLKFMLLPYPMRNFPEYLEELTDVEQLPPADEDAWELHRALYSSVVLGMFTFFVEHEVHNVGELLYVYYVIAKPKPERKEGTVALYPFGRIGTNRPGLLQLIHIELLSIAQVIAAEEEDLQLRLRTASAPCRSYNVAVIHDYLAREGESVVDFGQEDKPLRPPSSYPKPAALKAPRKRIVPKRRRSPSPELRPVEWGLSRRSSSLRRCAKSIRFVREEPRSSSVPDWGRTAPPKNRGDPQAIGSRHLSGHASPISIAMQPGHQAQGGDWDEFHIPHLDPPSLEDRSDFASPPEIPRSLTLAVPPSRTVHQTDVDYMVELATIRLEAIEGAPRPDPAWEAFLQPPFDGCIAVRLVGTLIFETGGRPNIMYHILVFAAVKLERRPYTETHLVLTRPRNRPLRRRIIRAIAELAPRVLSHVTGAFL</sequence>